<dbReference type="PROSITE" id="PS50977">
    <property type="entry name" value="HTH_TETR_2"/>
    <property type="match status" value="1"/>
</dbReference>
<sequence>MERLQDARTFAAKRRVNSAAVTTDKKLILAATTLLDSGGEDAVTLRAVGHASGISHNAPYKHFKSRDALLAAVATADFVMLTKAFNAVRQSSIKPAGKLMKALNVVIDFSVNHPARYRLLFNDPAIAAQKGELEKTALAAFAEFIVIVQECQAAQALPDIPDATLAGLLFATMHGLIALRESGRMHPEKGLSVVQSSLKTLVHLLSPQRI</sequence>
<name>A0A7W8JBQ2_9BACT</name>
<feature type="DNA-binding region" description="H-T-H motif" evidence="4">
    <location>
        <begin position="44"/>
        <end position="63"/>
    </location>
</feature>
<gene>
    <name evidence="6" type="ORF">HDF10_004235</name>
</gene>
<evidence type="ECO:0000256" key="4">
    <source>
        <dbReference type="PROSITE-ProRule" id="PRU00335"/>
    </source>
</evidence>
<evidence type="ECO:0000256" key="3">
    <source>
        <dbReference type="ARBA" id="ARBA00023163"/>
    </source>
</evidence>
<dbReference type="EMBL" id="JACHDZ010000011">
    <property type="protein sequence ID" value="MBB5346225.1"/>
    <property type="molecule type" value="Genomic_DNA"/>
</dbReference>
<dbReference type="AlphaFoldDB" id="A0A7W8JBQ2"/>
<dbReference type="InterPro" id="IPR001647">
    <property type="entry name" value="HTH_TetR"/>
</dbReference>
<comment type="caution">
    <text evidence="6">The sequence shown here is derived from an EMBL/GenBank/DDBJ whole genome shotgun (WGS) entry which is preliminary data.</text>
</comment>
<dbReference type="SUPFAM" id="SSF48498">
    <property type="entry name" value="Tetracyclin repressor-like, C-terminal domain"/>
    <property type="match status" value="1"/>
</dbReference>
<evidence type="ECO:0000259" key="5">
    <source>
        <dbReference type="PROSITE" id="PS50977"/>
    </source>
</evidence>
<keyword evidence="3" id="KW-0804">Transcription</keyword>
<keyword evidence="1" id="KW-0805">Transcription regulation</keyword>
<dbReference type="Proteomes" id="UP000569092">
    <property type="component" value="Unassembled WGS sequence"/>
</dbReference>
<dbReference type="GO" id="GO:0003700">
    <property type="term" value="F:DNA-binding transcription factor activity"/>
    <property type="evidence" value="ECO:0007669"/>
    <property type="project" value="TreeGrafter"/>
</dbReference>
<evidence type="ECO:0000256" key="1">
    <source>
        <dbReference type="ARBA" id="ARBA00023015"/>
    </source>
</evidence>
<organism evidence="6 7">
    <name type="scientific">Tunturiibacter lichenicola</name>
    <dbReference type="NCBI Taxonomy" id="2051959"/>
    <lineage>
        <taxon>Bacteria</taxon>
        <taxon>Pseudomonadati</taxon>
        <taxon>Acidobacteriota</taxon>
        <taxon>Terriglobia</taxon>
        <taxon>Terriglobales</taxon>
        <taxon>Acidobacteriaceae</taxon>
        <taxon>Tunturiibacter</taxon>
    </lineage>
</organism>
<dbReference type="Gene3D" id="1.10.357.10">
    <property type="entry name" value="Tetracycline Repressor, domain 2"/>
    <property type="match status" value="1"/>
</dbReference>
<evidence type="ECO:0000256" key="2">
    <source>
        <dbReference type="ARBA" id="ARBA00023125"/>
    </source>
</evidence>
<keyword evidence="2 4" id="KW-0238">DNA-binding</keyword>
<dbReference type="Pfam" id="PF13305">
    <property type="entry name" value="TetR_C_33"/>
    <property type="match status" value="1"/>
</dbReference>
<dbReference type="SUPFAM" id="SSF46689">
    <property type="entry name" value="Homeodomain-like"/>
    <property type="match status" value="1"/>
</dbReference>
<evidence type="ECO:0000313" key="6">
    <source>
        <dbReference type="EMBL" id="MBB5346225.1"/>
    </source>
</evidence>
<accession>A0A7W8JBQ2</accession>
<dbReference type="PANTHER" id="PTHR30055:SF220">
    <property type="entry name" value="TETR-FAMILY REGULATORY PROTEIN"/>
    <property type="match status" value="1"/>
</dbReference>
<dbReference type="PANTHER" id="PTHR30055">
    <property type="entry name" value="HTH-TYPE TRANSCRIPTIONAL REGULATOR RUTR"/>
    <property type="match status" value="1"/>
</dbReference>
<dbReference type="InterPro" id="IPR025996">
    <property type="entry name" value="MT1864/Rv1816-like_C"/>
</dbReference>
<proteinExistence type="predicted"/>
<protein>
    <submittedName>
        <fullName evidence="6">AcrR family transcriptional regulator</fullName>
    </submittedName>
</protein>
<dbReference type="InterPro" id="IPR009057">
    <property type="entry name" value="Homeodomain-like_sf"/>
</dbReference>
<evidence type="ECO:0000313" key="7">
    <source>
        <dbReference type="Proteomes" id="UP000569092"/>
    </source>
</evidence>
<dbReference type="InterPro" id="IPR036271">
    <property type="entry name" value="Tet_transcr_reg_TetR-rel_C_sf"/>
</dbReference>
<feature type="domain" description="HTH tetR-type" evidence="5">
    <location>
        <begin position="21"/>
        <end position="81"/>
    </location>
</feature>
<dbReference type="InterPro" id="IPR050109">
    <property type="entry name" value="HTH-type_TetR-like_transc_reg"/>
</dbReference>
<dbReference type="GO" id="GO:0000976">
    <property type="term" value="F:transcription cis-regulatory region binding"/>
    <property type="evidence" value="ECO:0007669"/>
    <property type="project" value="TreeGrafter"/>
</dbReference>
<dbReference type="Pfam" id="PF00440">
    <property type="entry name" value="TetR_N"/>
    <property type="match status" value="1"/>
</dbReference>
<reference evidence="6 7" key="1">
    <citation type="submission" date="2020-08" db="EMBL/GenBank/DDBJ databases">
        <title>Genomic Encyclopedia of Type Strains, Phase IV (KMG-V): Genome sequencing to study the core and pangenomes of soil and plant-associated prokaryotes.</title>
        <authorList>
            <person name="Whitman W."/>
        </authorList>
    </citation>
    <scope>NUCLEOTIDE SEQUENCE [LARGE SCALE GENOMIC DNA]</scope>
    <source>
        <strain evidence="6 7">M8US30</strain>
    </source>
</reference>